<keyword evidence="3" id="KW-1003">Cell membrane</keyword>
<organism evidence="9 10">
    <name type="scientific">Aquibacillus koreensis</name>
    <dbReference type="NCBI Taxonomy" id="279446"/>
    <lineage>
        <taxon>Bacteria</taxon>
        <taxon>Bacillati</taxon>
        <taxon>Bacillota</taxon>
        <taxon>Bacilli</taxon>
        <taxon>Bacillales</taxon>
        <taxon>Bacillaceae</taxon>
        <taxon>Aquibacillus</taxon>
    </lineage>
</organism>
<keyword evidence="5 8" id="KW-1133">Transmembrane helix</keyword>
<proteinExistence type="predicted"/>
<feature type="transmembrane region" description="Helical" evidence="8">
    <location>
        <begin position="298"/>
        <end position="314"/>
    </location>
</feature>
<dbReference type="Proteomes" id="UP001145072">
    <property type="component" value="Unassembled WGS sequence"/>
</dbReference>
<dbReference type="GO" id="GO:0030001">
    <property type="term" value="P:metal ion transport"/>
    <property type="evidence" value="ECO:0007669"/>
    <property type="project" value="UniProtKB-ARBA"/>
</dbReference>
<feature type="transmembrane region" description="Helical" evidence="8">
    <location>
        <begin position="237"/>
        <end position="260"/>
    </location>
</feature>
<keyword evidence="6" id="KW-0406">Ion transport</keyword>
<dbReference type="GO" id="GO:0005886">
    <property type="term" value="C:plasma membrane"/>
    <property type="evidence" value="ECO:0007669"/>
    <property type="project" value="UniProtKB-SubCell"/>
</dbReference>
<evidence type="ECO:0000256" key="7">
    <source>
        <dbReference type="ARBA" id="ARBA00023136"/>
    </source>
</evidence>
<feature type="transmembrane region" description="Helical" evidence="8">
    <location>
        <begin position="47"/>
        <end position="68"/>
    </location>
</feature>
<dbReference type="Pfam" id="PF02386">
    <property type="entry name" value="TrkH"/>
    <property type="match status" value="1"/>
</dbReference>
<keyword evidence="7 8" id="KW-0472">Membrane</keyword>
<evidence type="ECO:0000256" key="2">
    <source>
        <dbReference type="ARBA" id="ARBA00022448"/>
    </source>
</evidence>
<feature type="transmembrane region" description="Helical" evidence="8">
    <location>
        <begin position="20"/>
        <end position="40"/>
    </location>
</feature>
<dbReference type="PANTHER" id="PTHR32024:SF4">
    <property type="entry name" value="KTR SYSTEM POTASSIUM UPTAKE PROTEIN D"/>
    <property type="match status" value="1"/>
</dbReference>
<reference evidence="9" key="1">
    <citation type="submission" date="2022-06" db="EMBL/GenBank/DDBJ databases">
        <title>Aquibacillus sp. a new bacterium isolated from soil saline samples.</title>
        <authorList>
            <person name="Galisteo C."/>
            <person name="De La Haba R."/>
            <person name="Sanchez-Porro C."/>
            <person name="Ventosa A."/>
        </authorList>
    </citation>
    <scope>NUCLEOTIDE SEQUENCE</scope>
    <source>
        <strain evidence="9">JCM 12387</strain>
    </source>
</reference>
<keyword evidence="10" id="KW-1185">Reference proteome</keyword>
<evidence type="ECO:0000313" key="10">
    <source>
        <dbReference type="Proteomes" id="UP001145072"/>
    </source>
</evidence>
<name>A0A9X3WQA7_9BACI</name>
<gene>
    <name evidence="9" type="ORF">NC661_13915</name>
</gene>
<feature type="transmembrane region" description="Helical" evidence="8">
    <location>
        <begin position="195"/>
        <end position="216"/>
    </location>
</feature>
<evidence type="ECO:0000256" key="5">
    <source>
        <dbReference type="ARBA" id="ARBA00022989"/>
    </source>
</evidence>
<dbReference type="RefSeq" id="WP_259870198.1">
    <property type="nucleotide sequence ID" value="NZ_JAMQJZ010000011.1"/>
</dbReference>
<keyword evidence="4 8" id="KW-0812">Transmembrane</keyword>
<sequence>MHLFSKEFKLSKQLTTIHLIVLYYLLAVGFSTLLLSLPIFHQDGVDLTFIDILFTAVSAISVTGLTVVSTAETFNAYGKIAITVILQFGGIGIMTMGTFVWVLLGKKIGLRGRQLIRVDQNSKTLSGLVKLMLQIFKIILLIELVGTIILSTYFLTYYDTWQEALLHGFFGAVSATTNGGFDITGSSLMPFANDYFVQFINIILIILGAIGFPVLIEIQELLKGMFKDNGETYRFSLFTKLTTFTFFGLVLIGWLLIFLLERNAFFADKTWHETFFYSLFQSVTSRSGGLSTMDVNDFSLPTLLLTSVLMFIGASPSSVGGGIRTTTFAIMLLSIYNYAKGNSSIKVFGREIDQEDITRSFIVISTASLLVISSIIILATTESLPILAIIFEVCSAFGTTGLSMGITPDLSTFGKTVIMLLMFIGRIGIFSFLFLLRGKGTKDVFRYPSEKVIIG</sequence>
<protein>
    <submittedName>
        <fullName evidence="9">TrkH family potassium uptake protein</fullName>
    </submittedName>
</protein>
<dbReference type="AlphaFoldDB" id="A0A9X3WQA7"/>
<comment type="subcellular location">
    <subcellularLocation>
        <location evidence="1">Cell membrane</location>
        <topology evidence="1">Multi-pass membrane protein</topology>
    </subcellularLocation>
</comment>
<feature type="transmembrane region" description="Helical" evidence="8">
    <location>
        <begin position="80"/>
        <end position="104"/>
    </location>
</feature>
<evidence type="ECO:0000256" key="3">
    <source>
        <dbReference type="ARBA" id="ARBA00022475"/>
    </source>
</evidence>
<evidence type="ECO:0000256" key="6">
    <source>
        <dbReference type="ARBA" id="ARBA00023065"/>
    </source>
</evidence>
<feature type="transmembrane region" description="Helical" evidence="8">
    <location>
        <begin position="418"/>
        <end position="436"/>
    </location>
</feature>
<dbReference type="GO" id="GO:0008324">
    <property type="term" value="F:monoatomic cation transmembrane transporter activity"/>
    <property type="evidence" value="ECO:0007669"/>
    <property type="project" value="InterPro"/>
</dbReference>
<dbReference type="EMBL" id="JAMQJZ010000011">
    <property type="protein sequence ID" value="MDC3421469.1"/>
    <property type="molecule type" value="Genomic_DNA"/>
</dbReference>
<comment type="caution">
    <text evidence="9">The sequence shown here is derived from an EMBL/GenBank/DDBJ whole genome shotgun (WGS) entry which is preliminary data.</text>
</comment>
<evidence type="ECO:0000256" key="1">
    <source>
        <dbReference type="ARBA" id="ARBA00004651"/>
    </source>
</evidence>
<accession>A0A9X3WQA7</accession>
<feature type="transmembrane region" description="Helical" evidence="8">
    <location>
        <begin position="138"/>
        <end position="158"/>
    </location>
</feature>
<dbReference type="InterPro" id="IPR003445">
    <property type="entry name" value="Cat_transpt"/>
</dbReference>
<keyword evidence="2" id="KW-0813">Transport</keyword>
<evidence type="ECO:0000256" key="4">
    <source>
        <dbReference type="ARBA" id="ARBA00022692"/>
    </source>
</evidence>
<evidence type="ECO:0000256" key="8">
    <source>
        <dbReference type="SAM" id="Phobius"/>
    </source>
</evidence>
<dbReference type="PANTHER" id="PTHR32024">
    <property type="entry name" value="TRK SYSTEM POTASSIUM UPTAKE PROTEIN TRKG-RELATED"/>
    <property type="match status" value="1"/>
</dbReference>
<evidence type="ECO:0000313" key="9">
    <source>
        <dbReference type="EMBL" id="MDC3421469.1"/>
    </source>
</evidence>